<proteinExistence type="predicted"/>
<dbReference type="Proteomes" id="UP000729290">
    <property type="component" value="Unassembled WGS sequence"/>
</dbReference>
<sequence>MRLFDCTLRDGANVVGNGFSKELTISMVEALLDCGIDQIELGNAKGMGAHENGAEAPLSDLEYMQAVAPYVKKGSLGMFLQAGYATEERVRMAAENGLQFLRVGTAAGDGAKAVTAVKMVKEAGLCCRYSLMKAYICSPEELAKEAKVLEDAGVDIITIMDSAGTMLPDEVRTYVKALKASVSIPVGFHGHSNMGMAQANALAAVEAGADEIDCGLLGMARSAGNCATEVAMASFLRKGYGKEENLYSLLHYLDDKLIPAMAKYNYKTAISPLDLILGLSGCHSSFVKIFEKVAKEEQVSLYGLIVKVSEQNRKNPDETLMRKIAQELK</sequence>
<dbReference type="InterPro" id="IPR000891">
    <property type="entry name" value="PYR_CT"/>
</dbReference>
<dbReference type="PANTHER" id="PTHR10277:SF9">
    <property type="entry name" value="2-ISOPROPYLMALATE SYNTHASE 1, CHLOROPLASTIC-RELATED"/>
    <property type="match status" value="1"/>
</dbReference>
<dbReference type="SUPFAM" id="SSF51569">
    <property type="entry name" value="Aldolase"/>
    <property type="match status" value="1"/>
</dbReference>
<keyword evidence="4" id="KW-1185">Reference proteome</keyword>
<evidence type="ECO:0000313" key="3">
    <source>
        <dbReference type="EMBL" id="MBM6877457.1"/>
    </source>
</evidence>
<dbReference type="PROSITE" id="PS50991">
    <property type="entry name" value="PYR_CT"/>
    <property type="match status" value="1"/>
</dbReference>
<protein>
    <submittedName>
        <fullName evidence="3">4-hydroxy-2-oxovalerate aldolase</fullName>
    </submittedName>
</protein>
<dbReference type="PANTHER" id="PTHR10277">
    <property type="entry name" value="HOMOCITRATE SYNTHASE-RELATED"/>
    <property type="match status" value="1"/>
</dbReference>
<dbReference type="InterPro" id="IPR013785">
    <property type="entry name" value="Aldolase_TIM"/>
</dbReference>
<accession>A0ABS2G9A2</accession>
<dbReference type="EMBL" id="JACSNV010000005">
    <property type="protein sequence ID" value="MBM6877457.1"/>
    <property type="molecule type" value="Genomic_DNA"/>
</dbReference>
<keyword evidence="1" id="KW-0464">Manganese</keyword>
<evidence type="ECO:0000256" key="1">
    <source>
        <dbReference type="ARBA" id="ARBA00023211"/>
    </source>
</evidence>
<reference evidence="3 4" key="1">
    <citation type="journal article" date="2021" name="Sci. Rep.">
        <title>The distribution of antibiotic resistance genes in chicken gut microbiota commensals.</title>
        <authorList>
            <person name="Juricova H."/>
            <person name="Matiasovicova J."/>
            <person name="Kubasova T."/>
            <person name="Cejkova D."/>
            <person name="Rychlik I."/>
        </authorList>
    </citation>
    <scope>NUCLEOTIDE SEQUENCE [LARGE SCALE GENOMIC DNA]</scope>
    <source>
        <strain evidence="3 4">An431b</strain>
    </source>
</reference>
<dbReference type="RefSeq" id="WP_205133511.1">
    <property type="nucleotide sequence ID" value="NZ_JACSNT010000006.1"/>
</dbReference>
<evidence type="ECO:0000259" key="2">
    <source>
        <dbReference type="PROSITE" id="PS50991"/>
    </source>
</evidence>
<gene>
    <name evidence="3" type="ORF">H9X83_04725</name>
</gene>
<name>A0ABS2G9A2_9FIRM</name>
<organism evidence="3 4">
    <name type="scientific">Anaerotignum lactatifermentans</name>
    <dbReference type="NCBI Taxonomy" id="160404"/>
    <lineage>
        <taxon>Bacteria</taxon>
        <taxon>Bacillati</taxon>
        <taxon>Bacillota</taxon>
        <taxon>Clostridia</taxon>
        <taxon>Lachnospirales</taxon>
        <taxon>Anaerotignaceae</taxon>
        <taxon>Anaerotignum</taxon>
    </lineage>
</organism>
<dbReference type="InterPro" id="IPR050073">
    <property type="entry name" value="2-IPM_HCS-like"/>
</dbReference>
<evidence type="ECO:0000313" key="4">
    <source>
        <dbReference type="Proteomes" id="UP000729290"/>
    </source>
</evidence>
<dbReference type="Pfam" id="PF00682">
    <property type="entry name" value="HMGL-like"/>
    <property type="match status" value="1"/>
</dbReference>
<feature type="domain" description="Pyruvate carboxyltransferase" evidence="2">
    <location>
        <begin position="1"/>
        <end position="250"/>
    </location>
</feature>
<comment type="caution">
    <text evidence="3">The sequence shown here is derived from an EMBL/GenBank/DDBJ whole genome shotgun (WGS) entry which is preliminary data.</text>
</comment>
<dbReference type="Gene3D" id="3.20.20.70">
    <property type="entry name" value="Aldolase class I"/>
    <property type="match status" value="1"/>
</dbReference>